<dbReference type="GO" id="GO:0006281">
    <property type="term" value="P:DNA repair"/>
    <property type="evidence" value="ECO:0007669"/>
    <property type="project" value="UniProtKB-KW"/>
</dbReference>
<evidence type="ECO:0000256" key="5">
    <source>
        <dbReference type="ARBA" id="ARBA00023204"/>
    </source>
</evidence>
<comment type="catalytic activity">
    <reaction evidence="1">
        <text>a 4-O-methyl-thymidine in DNA + L-cysteinyl-[protein] = a thymidine in DNA + S-methyl-L-cysteinyl-[protein]</text>
        <dbReference type="Rhea" id="RHEA:53428"/>
        <dbReference type="Rhea" id="RHEA-COMP:10131"/>
        <dbReference type="Rhea" id="RHEA-COMP:10132"/>
        <dbReference type="Rhea" id="RHEA-COMP:13555"/>
        <dbReference type="Rhea" id="RHEA-COMP:13556"/>
        <dbReference type="ChEBI" id="CHEBI:29950"/>
        <dbReference type="ChEBI" id="CHEBI:82612"/>
        <dbReference type="ChEBI" id="CHEBI:137386"/>
        <dbReference type="ChEBI" id="CHEBI:137387"/>
        <dbReference type="EC" id="2.1.1.63"/>
    </reaction>
</comment>
<keyword evidence="4" id="KW-0227">DNA damage</keyword>
<comment type="caution">
    <text evidence="8">The sequence shown here is derived from an EMBL/GenBank/DDBJ whole genome shotgun (WGS) entry which is preliminary data.</text>
</comment>
<dbReference type="InterPro" id="IPR001497">
    <property type="entry name" value="MethylDNA_cys_MeTrfase_AS"/>
</dbReference>
<evidence type="ECO:0000256" key="1">
    <source>
        <dbReference type="ARBA" id="ARBA00001286"/>
    </source>
</evidence>
<dbReference type="InterPro" id="IPR052520">
    <property type="entry name" value="ATL_DNA_repair"/>
</dbReference>
<name>A0A926E5Q9_9FIRM</name>
<organism evidence="8 9">
    <name type="scientific">Fumia xinanensis</name>
    <dbReference type="NCBI Taxonomy" id="2763659"/>
    <lineage>
        <taxon>Bacteria</taxon>
        <taxon>Bacillati</taxon>
        <taxon>Bacillota</taxon>
        <taxon>Clostridia</taxon>
        <taxon>Eubacteriales</taxon>
        <taxon>Oscillospiraceae</taxon>
        <taxon>Fumia</taxon>
    </lineage>
</organism>
<keyword evidence="2" id="KW-0489">Methyltransferase</keyword>
<sequence length="108" mass="11996">MAFRDKVYHIVEQIPKGKVATYGQVAYLCGKPRAARAVGNALHENPFEGQVPCHRVVNAKGELSGAFAFGGRNRQRELLQAEGVEFLASGAVDLKRCIWRLEEALWVE</sequence>
<dbReference type="InterPro" id="IPR036217">
    <property type="entry name" value="MethylDNA_cys_MeTrfase_DNAb"/>
</dbReference>
<dbReference type="InterPro" id="IPR036388">
    <property type="entry name" value="WH-like_DNA-bd_sf"/>
</dbReference>
<evidence type="ECO:0000256" key="6">
    <source>
        <dbReference type="ARBA" id="ARBA00049348"/>
    </source>
</evidence>
<dbReference type="EMBL" id="JACRSV010000002">
    <property type="protein sequence ID" value="MBC8560198.1"/>
    <property type="molecule type" value="Genomic_DNA"/>
</dbReference>
<dbReference type="PANTHER" id="PTHR42942">
    <property type="entry name" value="6-O-METHYLGUANINE DNA METHYLTRANSFERASE"/>
    <property type="match status" value="1"/>
</dbReference>
<protein>
    <submittedName>
        <fullName evidence="8">MGMT family protein</fullName>
    </submittedName>
</protein>
<evidence type="ECO:0000259" key="7">
    <source>
        <dbReference type="Pfam" id="PF01035"/>
    </source>
</evidence>
<evidence type="ECO:0000313" key="8">
    <source>
        <dbReference type="EMBL" id="MBC8560198.1"/>
    </source>
</evidence>
<evidence type="ECO:0000256" key="3">
    <source>
        <dbReference type="ARBA" id="ARBA00022679"/>
    </source>
</evidence>
<gene>
    <name evidence="8" type="ORF">H8710_08975</name>
</gene>
<dbReference type="SUPFAM" id="SSF46767">
    <property type="entry name" value="Methylated DNA-protein cysteine methyltransferase, C-terminal domain"/>
    <property type="match status" value="1"/>
</dbReference>
<comment type="catalytic activity">
    <reaction evidence="6">
        <text>a 6-O-methyl-2'-deoxyguanosine in DNA + L-cysteinyl-[protein] = S-methyl-L-cysteinyl-[protein] + a 2'-deoxyguanosine in DNA</text>
        <dbReference type="Rhea" id="RHEA:24000"/>
        <dbReference type="Rhea" id="RHEA-COMP:10131"/>
        <dbReference type="Rhea" id="RHEA-COMP:10132"/>
        <dbReference type="Rhea" id="RHEA-COMP:11367"/>
        <dbReference type="Rhea" id="RHEA-COMP:11368"/>
        <dbReference type="ChEBI" id="CHEBI:29950"/>
        <dbReference type="ChEBI" id="CHEBI:82612"/>
        <dbReference type="ChEBI" id="CHEBI:85445"/>
        <dbReference type="ChEBI" id="CHEBI:85448"/>
        <dbReference type="EC" id="2.1.1.63"/>
    </reaction>
</comment>
<dbReference type="GO" id="GO:0003908">
    <property type="term" value="F:methylated-DNA-[protein]-cysteine S-methyltransferase activity"/>
    <property type="evidence" value="ECO:0007669"/>
    <property type="project" value="UniProtKB-EC"/>
</dbReference>
<dbReference type="Pfam" id="PF01035">
    <property type="entry name" value="DNA_binding_1"/>
    <property type="match status" value="1"/>
</dbReference>
<keyword evidence="9" id="KW-1185">Reference proteome</keyword>
<evidence type="ECO:0000256" key="4">
    <source>
        <dbReference type="ARBA" id="ARBA00022763"/>
    </source>
</evidence>
<evidence type="ECO:0000256" key="2">
    <source>
        <dbReference type="ARBA" id="ARBA00022603"/>
    </source>
</evidence>
<dbReference type="GO" id="GO:0032259">
    <property type="term" value="P:methylation"/>
    <property type="evidence" value="ECO:0007669"/>
    <property type="project" value="UniProtKB-KW"/>
</dbReference>
<dbReference type="Proteomes" id="UP000610760">
    <property type="component" value="Unassembled WGS sequence"/>
</dbReference>
<reference evidence="8" key="1">
    <citation type="submission" date="2020-08" db="EMBL/GenBank/DDBJ databases">
        <title>Genome public.</title>
        <authorList>
            <person name="Liu C."/>
            <person name="Sun Q."/>
        </authorList>
    </citation>
    <scope>NUCLEOTIDE SEQUENCE</scope>
    <source>
        <strain evidence="8">NSJ-33</strain>
    </source>
</reference>
<dbReference type="RefSeq" id="WP_249295176.1">
    <property type="nucleotide sequence ID" value="NZ_JACRSV010000002.1"/>
</dbReference>
<dbReference type="NCBIfam" id="TIGR00589">
    <property type="entry name" value="ogt"/>
    <property type="match status" value="1"/>
</dbReference>
<dbReference type="PROSITE" id="PS00374">
    <property type="entry name" value="MGMT"/>
    <property type="match status" value="1"/>
</dbReference>
<evidence type="ECO:0000313" key="9">
    <source>
        <dbReference type="Proteomes" id="UP000610760"/>
    </source>
</evidence>
<dbReference type="InterPro" id="IPR014048">
    <property type="entry name" value="MethylDNA_cys_MeTrfase_DNA-bd"/>
</dbReference>
<dbReference type="Gene3D" id="1.10.10.10">
    <property type="entry name" value="Winged helix-like DNA-binding domain superfamily/Winged helix DNA-binding domain"/>
    <property type="match status" value="1"/>
</dbReference>
<keyword evidence="3" id="KW-0808">Transferase</keyword>
<keyword evidence="5" id="KW-0234">DNA repair</keyword>
<proteinExistence type="predicted"/>
<dbReference type="CDD" id="cd06445">
    <property type="entry name" value="ATase"/>
    <property type="match status" value="1"/>
</dbReference>
<dbReference type="AlphaFoldDB" id="A0A926E5Q9"/>
<dbReference type="PANTHER" id="PTHR42942:SF1">
    <property type="entry name" value="ALKYLTRANSFERASE-LIKE PROTEIN 1"/>
    <property type="match status" value="1"/>
</dbReference>
<accession>A0A926E5Q9</accession>
<feature type="domain" description="Methylated-DNA-[protein]-cysteine S-methyltransferase DNA binding" evidence="7">
    <location>
        <begin position="2"/>
        <end position="84"/>
    </location>
</feature>